<dbReference type="SUPFAM" id="SSF52980">
    <property type="entry name" value="Restriction endonuclease-like"/>
    <property type="match status" value="1"/>
</dbReference>
<dbReference type="GO" id="GO:0033202">
    <property type="term" value="C:DNA helicase complex"/>
    <property type="evidence" value="ECO:0007669"/>
    <property type="project" value="TreeGrafter"/>
</dbReference>
<dbReference type="RefSeq" id="WP_156626053.1">
    <property type="nucleotide sequence ID" value="NZ_CACRTO010000015.1"/>
</dbReference>
<feature type="binding site" evidence="14">
    <location>
        <begin position="25"/>
        <end position="32"/>
    </location>
    <ligand>
        <name>ATP</name>
        <dbReference type="ChEBI" id="CHEBI:30616"/>
    </ligand>
</feature>
<evidence type="ECO:0000256" key="7">
    <source>
        <dbReference type="ARBA" id="ARBA00022840"/>
    </source>
</evidence>
<keyword evidence="10 13" id="KW-0413">Isomerase</keyword>
<evidence type="ECO:0000256" key="10">
    <source>
        <dbReference type="ARBA" id="ARBA00023235"/>
    </source>
</evidence>
<dbReference type="InterPro" id="IPR027417">
    <property type="entry name" value="P-loop_NTPase"/>
</dbReference>
<evidence type="ECO:0000256" key="15">
    <source>
        <dbReference type="SAM" id="MobiDB-lite"/>
    </source>
</evidence>
<dbReference type="EC" id="3.1.-.-" evidence="13"/>
<comment type="catalytic activity">
    <reaction evidence="11 13">
        <text>Couples ATP hydrolysis with the unwinding of duplex DNA by translocating in the 3'-5' direction.</text>
        <dbReference type="EC" id="5.6.2.4"/>
    </reaction>
</comment>
<feature type="region of interest" description="Disordered" evidence="15">
    <location>
        <begin position="545"/>
        <end position="574"/>
    </location>
</feature>
<dbReference type="GO" id="GO:0008408">
    <property type="term" value="F:3'-5' exonuclease activity"/>
    <property type="evidence" value="ECO:0007669"/>
    <property type="project" value="UniProtKB-UniRule"/>
</dbReference>
<dbReference type="Gene3D" id="3.40.50.300">
    <property type="entry name" value="P-loop containing nucleotide triphosphate hydrolases"/>
    <property type="match status" value="4"/>
</dbReference>
<evidence type="ECO:0000313" key="18">
    <source>
        <dbReference type="EMBL" id="VYU13176.1"/>
    </source>
</evidence>
<dbReference type="GO" id="GO:0003690">
    <property type="term" value="F:double-stranded DNA binding"/>
    <property type="evidence" value="ECO:0007669"/>
    <property type="project" value="UniProtKB-UniRule"/>
</dbReference>
<keyword evidence="6 13" id="KW-0269">Exonuclease</keyword>
<evidence type="ECO:0000256" key="9">
    <source>
        <dbReference type="ARBA" id="ARBA00023204"/>
    </source>
</evidence>
<dbReference type="CDD" id="cd17932">
    <property type="entry name" value="DEXQc_UvrD"/>
    <property type="match status" value="1"/>
</dbReference>
<gene>
    <name evidence="13 18" type="primary">addA</name>
    <name evidence="18" type="ORF">CTLFYP3_01551</name>
</gene>
<dbReference type="FunFam" id="3.40.50.300:FF:001236">
    <property type="entry name" value="ATP-dependent helicase/nuclease subunit A"/>
    <property type="match status" value="1"/>
</dbReference>
<comment type="catalytic activity">
    <reaction evidence="12 13">
        <text>ATP + H2O = ADP + phosphate + H(+)</text>
        <dbReference type="Rhea" id="RHEA:13065"/>
        <dbReference type="ChEBI" id="CHEBI:15377"/>
        <dbReference type="ChEBI" id="CHEBI:15378"/>
        <dbReference type="ChEBI" id="CHEBI:30616"/>
        <dbReference type="ChEBI" id="CHEBI:43474"/>
        <dbReference type="ChEBI" id="CHEBI:456216"/>
        <dbReference type="EC" id="5.6.2.4"/>
    </reaction>
</comment>
<keyword evidence="9 13" id="KW-0234">DNA repair</keyword>
<sequence>MGSTKWTEDQLKAITTRECNLLVAAAAGSGKTAVLVERIIRIITNEDNPIDIDRLLVVTFTSAAAAEMRERIADAISKALEVNPNSKVLQRQLTLLSRANITTMHSFCLDVIKNYYHVINLDPTFRISDETENTLLKLEVINDMFEDYYESEDEDFRNLIEAYSSSKNDDKLKDIILDLYRFSMSGPWPEKWLVNSSESFNISSIKDLDNTPWIKILKESIWIEVDGYVKTLEKAIDLIKDTDGLEAYLPTFSDDLEMFKRVLISLDKGIEDIYKEISNISFGKLKAVRKNNVSDLEALEIVKTIRDSIKKKTSKLIEDSFSMPIEDALDGLKKSYPYMNMLSKLTLDFIDRFKTKKREKNILDFNDLEHLCLKILINNEEQSNSDGSIKEGNSESLEPSNVAIGFREYFDEVLVDEYQDSNNVQEAIIELVSRKSLDNPNVFMVGDVKQSIYRFRQAKPELFLDKYNNYSLEDNGKNRKIQLYKNFRSREEVINGVNYIFKMAMSNTVGELEYNDEESLNLGANFKENEDESAEIAGPIELHILDKSGGGEENNEENPTEDNDSNNEEEEDIDSITLEARIVASRIKELMSTENKDNKVFKVLDKETGEYRQLKYKDIVILLRATRNWSEVFLEELGAWGIPVYADTGSGYFETIEIRTIMSALKIIDNPMQDVPMISVLRSPIVGFSAEELGDVRLLNKDKYFYEIIKEITEGVHEVNEELKNKCTIFIKSLEKWRRKSIYTPIDEFIWYLYMDTAYYGYVGAMPNGKLRQANLKILFQRAKQFESTSFKGLFNFINFINKLRSSSGDMGSAKVLGENEDVVRIMSIHKSKGLEFPVVFTSGFGKQFNLMDLNKSILYHDDLGFGPDYVDLEKRNSYSTLAKEAIKKKILFETLSEEMRILYVAFTRAKEKLIITGAVRDLESSINKWMTSAALDNDIIPASEVLKGKNYLDWVGMALCKHRDGEKLRNVIGSRSSLINNDESTWDVKMWTKNKLTVDKDEAAVDENSEDELFINSHINYIDKEIERRLGYKYKYSLAEGLPSNVSVSDLKRALYEHEDDSVLTVNIFKDKQVLKPKFLQEKRGLSPSERGTAVHFIMQKLDLNKVSTKEEINNQIYEMKELSLISEEEVKAVDKVNFLGFFNSKLGKRMLSSYDEGSLVKRELPFYTEISSLNVDNSLPGEIYENEKVRLQGIIDCIFEEEDGIVLLDYKTDYVEVGNEDKVIDKYRVQLKYYKEAVEKITGKKVKESYLYLFGIGKEVLL</sequence>
<keyword evidence="5 13" id="KW-0347">Helicase</keyword>
<feature type="domain" description="UvrD-like helicase C-terminal" evidence="17">
    <location>
        <begin position="534"/>
        <end position="834"/>
    </location>
</feature>
<evidence type="ECO:0000256" key="8">
    <source>
        <dbReference type="ARBA" id="ARBA00023125"/>
    </source>
</evidence>
<dbReference type="PANTHER" id="PTHR11070">
    <property type="entry name" value="UVRD / RECB / PCRA DNA HELICASE FAMILY MEMBER"/>
    <property type="match status" value="1"/>
</dbReference>
<dbReference type="InterPro" id="IPR000212">
    <property type="entry name" value="DNA_helicase_UvrD/REP"/>
</dbReference>
<dbReference type="Pfam" id="PF13361">
    <property type="entry name" value="UvrD_C"/>
    <property type="match status" value="1"/>
</dbReference>
<evidence type="ECO:0000256" key="14">
    <source>
        <dbReference type="PROSITE-ProRule" id="PRU00560"/>
    </source>
</evidence>
<dbReference type="EC" id="5.6.2.4" evidence="13"/>
<comment type="function">
    <text evidence="13">The heterodimer acts as both an ATP-dependent DNA helicase and an ATP-dependent, dual-direction single-stranded exonuclease. Recognizes the chi site generating a DNA molecule suitable for the initiation of homologous recombination. The AddA nuclease domain is required for chi fragment generation; this subunit has the helicase and 3' -&gt; 5' nuclease activities.</text>
</comment>
<dbReference type="Gene3D" id="1.10.274.50">
    <property type="match status" value="1"/>
</dbReference>
<dbReference type="GO" id="GO:0005829">
    <property type="term" value="C:cytosol"/>
    <property type="evidence" value="ECO:0007669"/>
    <property type="project" value="TreeGrafter"/>
</dbReference>
<feature type="domain" description="UvrD-like helicase ATP-binding" evidence="16">
    <location>
        <begin position="4"/>
        <end position="490"/>
    </location>
</feature>
<keyword evidence="3 13" id="KW-0227">DNA damage</keyword>
<dbReference type="Gene3D" id="3.90.320.10">
    <property type="match status" value="1"/>
</dbReference>
<evidence type="ECO:0000256" key="5">
    <source>
        <dbReference type="ARBA" id="ARBA00022806"/>
    </source>
</evidence>
<comment type="subunit">
    <text evidence="13">Heterodimer of AddA and AddB/RexB.</text>
</comment>
<keyword evidence="4 13" id="KW-0378">Hydrolase</keyword>
<dbReference type="InterPro" id="IPR011335">
    <property type="entry name" value="Restrct_endonuc-II-like"/>
</dbReference>
<reference evidence="18" key="1">
    <citation type="submission" date="2019-11" db="EMBL/GenBank/DDBJ databases">
        <authorList>
            <person name="Feng L."/>
        </authorList>
    </citation>
    <scope>NUCLEOTIDE SEQUENCE</scope>
    <source>
        <strain evidence="18">CTertiumLFYP3</strain>
    </source>
</reference>
<comment type="cofactor">
    <cofactor evidence="13">
        <name>Mg(2+)</name>
        <dbReference type="ChEBI" id="CHEBI:18420"/>
    </cofactor>
</comment>
<evidence type="ECO:0000256" key="6">
    <source>
        <dbReference type="ARBA" id="ARBA00022839"/>
    </source>
</evidence>
<evidence type="ECO:0000256" key="13">
    <source>
        <dbReference type="HAMAP-Rule" id="MF_01451"/>
    </source>
</evidence>
<dbReference type="InterPro" id="IPR011604">
    <property type="entry name" value="PDDEXK-like_dom_sf"/>
</dbReference>
<organism evidence="18">
    <name type="scientific">Clostridium tertium</name>
    <dbReference type="NCBI Taxonomy" id="1559"/>
    <lineage>
        <taxon>Bacteria</taxon>
        <taxon>Bacillati</taxon>
        <taxon>Bacillota</taxon>
        <taxon>Clostridia</taxon>
        <taxon>Eubacteriales</taxon>
        <taxon>Clostridiaceae</taxon>
        <taxon>Clostridium</taxon>
    </lineage>
</organism>
<keyword evidence="1 13" id="KW-0540">Nuclease</keyword>
<dbReference type="Pfam" id="PF00580">
    <property type="entry name" value="UvrD-helicase"/>
    <property type="match status" value="1"/>
</dbReference>
<protein>
    <recommendedName>
        <fullName evidence="13">ATP-dependent helicase/nuclease subunit A</fullName>
        <ecNumber evidence="13">3.1.-.-</ecNumber>
        <ecNumber evidence="13">5.6.2.4</ecNumber>
    </recommendedName>
    <alternativeName>
        <fullName evidence="13">ATP-dependent helicase/nuclease AddA</fullName>
    </alternativeName>
    <alternativeName>
        <fullName evidence="13">DNA 3'-5' helicase AddA</fullName>
    </alternativeName>
</protein>
<evidence type="ECO:0000256" key="3">
    <source>
        <dbReference type="ARBA" id="ARBA00022763"/>
    </source>
</evidence>
<dbReference type="InterPro" id="IPR014152">
    <property type="entry name" value="AddA"/>
</dbReference>
<name>A0A6N3C884_9CLOT</name>
<accession>A0A6N3C884</accession>
<dbReference type="PANTHER" id="PTHR11070:SF48">
    <property type="entry name" value="ATP-DEPENDENT HELICASE_NUCLEASE SUBUNIT A"/>
    <property type="match status" value="1"/>
</dbReference>
<proteinExistence type="inferred from homology"/>
<dbReference type="AlphaFoldDB" id="A0A6N3C884"/>
<evidence type="ECO:0000256" key="11">
    <source>
        <dbReference type="ARBA" id="ARBA00034617"/>
    </source>
</evidence>
<evidence type="ECO:0000259" key="16">
    <source>
        <dbReference type="PROSITE" id="PS51198"/>
    </source>
</evidence>
<dbReference type="SUPFAM" id="SSF52540">
    <property type="entry name" value="P-loop containing nucleoside triphosphate hydrolases"/>
    <property type="match status" value="1"/>
</dbReference>
<dbReference type="HAMAP" id="MF_01451">
    <property type="entry name" value="AddA"/>
    <property type="match status" value="1"/>
</dbReference>
<dbReference type="InterPro" id="IPR038726">
    <property type="entry name" value="PDDEXK_AddAB-type"/>
</dbReference>
<dbReference type="NCBIfam" id="TIGR02785">
    <property type="entry name" value="addA_Gpos"/>
    <property type="match status" value="1"/>
</dbReference>
<evidence type="ECO:0000256" key="2">
    <source>
        <dbReference type="ARBA" id="ARBA00022741"/>
    </source>
</evidence>
<keyword evidence="8 13" id="KW-0238">DNA-binding</keyword>
<keyword evidence="2 13" id="KW-0547">Nucleotide-binding</keyword>
<dbReference type="GO" id="GO:0043138">
    <property type="term" value="F:3'-5' DNA helicase activity"/>
    <property type="evidence" value="ECO:0007669"/>
    <property type="project" value="UniProtKB-UniRule"/>
</dbReference>
<dbReference type="EMBL" id="CACRTO010000015">
    <property type="protein sequence ID" value="VYU13176.1"/>
    <property type="molecule type" value="Genomic_DNA"/>
</dbReference>
<comment type="similarity">
    <text evidence="13">Belongs to the helicase family. AddA subfamily.</text>
</comment>
<keyword evidence="7 13" id="KW-0067">ATP-binding</keyword>
<dbReference type="GO" id="GO:0005524">
    <property type="term" value="F:ATP binding"/>
    <property type="evidence" value="ECO:0007669"/>
    <property type="project" value="UniProtKB-UniRule"/>
</dbReference>
<dbReference type="GO" id="GO:0000724">
    <property type="term" value="P:double-strand break repair via homologous recombination"/>
    <property type="evidence" value="ECO:0007669"/>
    <property type="project" value="UniProtKB-UniRule"/>
</dbReference>
<evidence type="ECO:0000256" key="4">
    <source>
        <dbReference type="ARBA" id="ARBA00022801"/>
    </source>
</evidence>
<feature type="compositionally biased region" description="Acidic residues" evidence="15">
    <location>
        <begin position="553"/>
        <end position="574"/>
    </location>
</feature>
<dbReference type="Pfam" id="PF12705">
    <property type="entry name" value="PDDEXK_1"/>
    <property type="match status" value="1"/>
</dbReference>
<evidence type="ECO:0000259" key="17">
    <source>
        <dbReference type="PROSITE" id="PS51217"/>
    </source>
</evidence>
<dbReference type="PROSITE" id="PS51217">
    <property type="entry name" value="UVRD_HELICASE_CTER"/>
    <property type="match status" value="1"/>
</dbReference>
<dbReference type="InterPro" id="IPR014016">
    <property type="entry name" value="UvrD-like_ATP-bd"/>
</dbReference>
<evidence type="ECO:0000256" key="12">
    <source>
        <dbReference type="ARBA" id="ARBA00048988"/>
    </source>
</evidence>
<dbReference type="PROSITE" id="PS51198">
    <property type="entry name" value="UVRD_HELICASE_ATP_BIND"/>
    <property type="match status" value="1"/>
</dbReference>
<dbReference type="InterPro" id="IPR014017">
    <property type="entry name" value="DNA_helicase_UvrD-like_C"/>
</dbReference>
<evidence type="ECO:0000256" key="1">
    <source>
        <dbReference type="ARBA" id="ARBA00022722"/>
    </source>
</evidence>